<dbReference type="Gene3D" id="1.10.150.130">
    <property type="match status" value="1"/>
</dbReference>
<name>A0A8H5I1E3_9AGAR</name>
<sequence>MIGALASASLTSYGSGLLRFHQFCDKMGIPKADCMPADDQLIIGFIGFYLGEVGGSCVKNWLSGLCAWHDFHDAPWPSDSWRIRFARTGARIAGSHHRRPARNSITLAHMLALYFKLNFSLPFHCTVWAVACMAFWGCCHLGELTVPSANAFNPKFHPFLSVSPGLKPPKKLELPL</sequence>
<keyword evidence="1" id="KW-0238">DNA-binding</keyword>
<organism evidence="2 3">
    <name type="scientific">Collybiopsis confluens</name>
    <dbReference type="NCBI Taxonomy" id="2823264"/>
    <lineage>
        <taxon>Eukaryota</taxon>
        <taxon>Fungi</taxon>
        <taxon>Dikarya</taxon>
        <taxon>Basidiomycota</taxon>
        <taxon>Agaricomycotina</taxon>
        <taxon>Agaricomycetes</taxon>
        <taxon>Agaricomycetidae</taxon>
        <taxon>Agaricales</taxon>
        <taxon>Marasmiineae</taxon>
        <taxon>Omphalotaceae</taxon>
        <taxon>Collybiopsis</taxon>
    </lineage>
</organism>
<protein>
    <submittedName>
        <fullName evidence="2">Uncharacterized protein</fullName>
    </submittedName>
</protein>
<dbReference type="OrthoDB" id="3254696at2759"/>
<gene>
    <name evidence="2" type="ORF">D9757_000765</name>
</gene>
<comment type="caution">
    <text evidence="2">The sequence shown here is derived from an EMBL/GenBank/DDBJ whole genome shotgun (WGS) entry which is preliminary data.</text>
</comment>
<dbReference type="GO" id="GO:0003677">
    <property type="term" value="F:DNA binding"/>
    <property type="evidence" value="ECO:0007669"/>
    <property type="project" value="UniProtKB-KW"/>
</dbReference>
<reference evidence="2 3" key="1">
    <citation type="journal article" date="2020" name="ISME J.">
        <title>Uncovering the hidden diversity of litter-decomposition mechanisms in mushroom-forming fungi.</title>
        <authorList>
            <person name="Floudas D."/>
            <person name="Bentzer J."/>
            <person name="Ahren D."/>
            <person name="Johansson T."/>
            <person name="Persson P."/>
            <person name="Tunlid A."/>
        </authorList>
    </citation>
    <scope>NUCLEOTIDE SEQUENCE [LARGE SCALE GENOMIC DNA]</scope>
    <source>
        <strain evidence="2 3">CBS 406.79</strain>
    </source>
</reference>
<dbReference type="SUPFAM" id="SSF47823">
    <property type="entry name" value="lambda integrase-like, N-terminal domain"/>
    <property type="match status" value="1"/>
</dbReference>
<accession>A0A8H5I1E3</accession>
<proteinExistence type="predicted"/>
<dbReference type="EMBL" id="JAACJN010000002">
    <property type="protein sequence ID" value="KAF5393253.1"/>
    <property type="molecule type" value="Genomic_DNA"/>
</dbReference>
<evidence type="ECO:0000313" key="3">
    <source>
        <dbReference type="Proteomes" id="UP000518752"/>
    </source>
</evidence>
<evidence type="ECO:0000313" key="2">
    <source>
        <dbReference type="EMBL" id="KAF5393253.1"/>
    </source>
</evidence>
<keyword evidence="3" id="KW-1185">Reference proteome</keyword>
<dbReference type="AlphaFoldDB" id="A0A8H5I1E3"/>
<evidence type="ECO:0000256" key="1">
    <source>
        <dbReference type="ARBA" id="ARBA00023125"/>
    </source>
</evidence>
<dbReference type="InterPro" id="IPR010998">
    <property type="entry name" value="Integrase_recombinase_N"/>
</dbReference>
<dbReference type="Proteomes" id="UP000518752">
    <property type="component" value="Unassembled WGS sequence"/>
</dbReference>